<dbReference type="EMBL" id="FORA01000011">
    <property type="protein sequence ID" value="SFJ88461.1"/>
    <property type="molecule type" value="Genomic_DNA"/>
</dbReference>
<dbReference type="OrthoDB" id="10003504at2"/>
<dbReference type="RefSeq" id="WP_092785162.1">
    <property type="nucleotide sequence ID" value="NZ_FORA01000011.1"/>
</dbReference>
<organism evidence="1 2">
    <name type="scientific">Jannaschia pohangensis</name>
    <dbReference type="NCBI Taxonomy" id="390807"/>
    <lineage>
        <taxon>Bacteria</taxon>
        <taxon>Pseudomonadati</taxon>
        <taxon>Pseudomonadota</taxon>
        <taxon>Alphaproteobacteria</taxon>
        <taxon>Rhodobacterales</taxon>
        <taxon>Roseobacteraceae</taxon>
        <taxon>Jannaschia</taxon>
    </lineage>
</organism>
<gene>
    <name evidence="1" type="ORF">SAMN04488095_0052</name>
</gene>
<sequence length="183" mass="18715">MDRRGFIIAGAASVAGLSGCVSEPVSNASDLRSFNVVNMRVEADRAVAQAEKPITLTPVQVEEIIRQNALGTVQAARAGGDRDVIIDVLVGRIFVPTVASAGLTARGAAAIDATIQVRDARTGQAIGAPRGLRAHADQRFGGLLGAALTAEALQRNGQAGEIGLAGQALGKRIAGIVYGIRPA</sequence>
<dbReference type="AlphaFoldDB" id="A0A1I3V2U9"/>
<proteinExistence type="predicted"/>
<dbReference type="InterPro" id="IPR046705">
    <property type="entry name" value="DUF6778"/>
</dbReference>
<dbReference type="Pfam" id="PF20569">
    <property type="entry name" value="DUF6778"/>
    <property type="match status" value="1"/>
</dbReference>
<protein>
    <submittedName>
        <fullName evidence="1">Uncharacterized protein</fullName>
    </submittedName>
</protein>
<name>A0A1I3V2U9_9RHOB</name>
<evidence type="ECO:0000313" key="2">
    <source>
        <dbReference type="Proteomes" id="UP000199110"/>
    </source>
</evidence>
<reference evidence="1 2" key="1">
    <citation type="submission" date="2016-10" db="EMBL/GenBank/DDBJ databases">
        <authorList>
            <person name="de Groot N.N."/>
        </authorList>
    </citation>
    <scope>NUCLEOTIDE SEQUENCE [LARGE SCALE GENOMIC DNA]</scope>
    <source>
        <strain evidence="1 2">DSM 19073</strain>
    </source>
</reference>
<dbReference type="PROSITE" id="PS51257">
    <property type="entry name" value="PROKAR_LIPOPROTEIN"/>
    <property type="match status" value="1"/>
</dbReference>
<evidence type="ECO:0000313" key="1">
    <source>
        <dbReference type="EMBL" id="SFJ88461.1"/>
    </source>
</evidence>
<dbReference type="STRING" id="390807.SAMN04488095_0052"/>
<dbReference type="Proteomes" id="UP000199110">
    <property type="component" value="Unassembled WGS sequence"/>
</dbReference>
<keyword evidence="2" id="KW-1185">Reference proteome</keyword>
<accession>A0A1I3V2U9</accession>